<feature type="domain" description="HTH araC/xylS-type" evidence="3">
    <location>
        <begin position="219"/>
        <end position="316"/>
    </location>
</feature>
<comment type="caution">
    <text evidence="4">The sequence shown here is derived from an EMBL/GenBank/DDBJ whole genome shotgun (WGS) entry which is preliminary data.</text>
</comment>
<dbReference type="AlphaFoldDB" id="A0A852RV95"/>
<dbReference type="SMART" id="SM00342">
    <property type="entry name" value="HTH_ARAC"/>
    <property type="match status" value="1"/>
</dbReference>
<proteinExistence type="predicted"/>
<dbReference type="Proteomes" id="UP000582231">
    <property type="component" value="Unassembled WGS sequence"/>
</dbReference>
<dbReference type="SUPFAM" id="SSF52317">
    <property type="entry name" value="Class I glutamine amidotransferase-like"/>
    <property type="match status" value="1"/>
</dbReference>
<dbReference type="Gene3D" id="1.10.10.60">
    <property type="entry name" value="Homeodomain-like"/>
    <property type="match status" value="1"/>
</dbReference>
<reference evidence="4 5" key="1">
    <citation type="submission" date="2020-07" db="EMBL/GenBank/DDBJ databases">
        <title>Sequencing the genomes of 1000 actinobacteria strains.</title>
        <authorList>
            <person name="Klenk H.-P."/>
        </authorList>
    </citation>
    <scope>NUCLEOTIDE SEQUENCE [LARGE SCALE GENOMIC DNA]</scope>
    <source>
        <strain evidence="4 5">DSM 19082</strain>
    </source>
</reference>
<dbReference type="CDD" id="cd03137">
    <property type="entry name" value="GATase1_AraC_1"/>
    <property type="match status" value="1"/>
</dbReference>
<organism evidence="4 5">
    <name type="scientific">Nocardioides kongjuensis</name>
    <dbReference type="NCBI Taxonomy" id="349522"/>
    <lineage>
        <taxon>Bacteria</taxon>
        <taxon>Bacillati</taxon>
        <taxon>Actinomycetota</taxon>
        <taxon>Actinomycetes</taxon>
        <taxon>Propionibacteriales</taxon>
        <taxon>Nocardioidaceae</taxon>
        <taxon>Nocardioides</taxon>
    </lineage>
</organism>
<evidence type="ECO:0000259" key="3">
    <source>
        <dbReference type="PROSITE" id="PS01124"/>
    </source>
</evidence>
<dbReference type="PANTHER" id="PTHR43130">
    <property type="entry name" value="ARAC-FAMILY TRANSCRIPTIONAL REGULATOR"/>
    <property type="match status" value="1"/>
</dbReference>
<protein>
    <submittedName>
        <fullName evidence="4">Transcriptional regulator GlxA family with amidase domain</fullName>
    </submittedName>
</protein>
<evidence type="ECO:0000256" key="1">
    <source>
        <dbReference type="ARBA" id="ARBA00023015"/>
    </source>
</evidence>
<dbReference type="SUPFAM" id="SSF46689">
    <property type="entry name" value="Homeodomain-like"/>
    <property type="match status" value="2"/>
</dbReference>
<dbReference type="PANTHER" id="PTHR43130:SF3">
    <property type="entry name" value="HTH-TYPE TRANSCRIPTIONAL REGULATOR RV1931C"/>
    <property type="match status" value="1"/>
</dbReference>
<gene>
    <name evidence="4" type="ORF">BJ958_004336</name>
</gene>
<sequence length="349" mass="36829">MTSPRTARRIGFLAFDGAMLLDLSGPAEVFVAANRQAPGAYQLEVLTATGGPFETSVGAPMVAAPVPASGDFDTVLVVGSAVPAARFVTPEVVAATHDLARRTRRLGSICTGAFALAESGLLDGRVATTHWKFTADLASRYPRVAVKHDAIYVRDERVYSSGGAAAGIDLALALVEEDLGTELVQAVARDLLVYLQRGGDQSQFSPSAGAKVAEAGLVRRVTDHVRANPQLPHTVRSMASLVSLSERQLTRLFREELDTTPGSYVADLRFEIACDSLRAGSTIAGAAAAAGFSGTEMMRRTFMNRLGRSPRAYRNEVYAISDLRPVLTGRGAIRGIPVARGAGTGTAAR</sequence>
<keyword evidence="5" id="KW-1185">Reference proteome</keyword>
<dbReference type="RefSeq" id="WP_179728916.1">
    <property type="nucleotide sequence ID" value="NZ_BAABEF010000001.1"/>
</dbReference>
<dbReference type="InterPro" id="IPR029062">
    <property type="entry name" value="Class_I_gatase-like"/>
</dbReference>
<dbReference type="InterPro" id="IPR009057">
    <property type="entry name" value="Homeodomain-like_sf"/>
</dbReference>
<evidence type="ECO:0000313" key="5">
    <source>
        <dbReference type="Proteomes" id="UP000582231"/>
    </source>
</evidence>
<dbReference type="InterPro" id="IPR002818">
    <property type="entry name" value="DJ-1/PfpI"/>
</dbReference>
<dbReference type="GO" id="GO:0003700">
    <property type="term" value="F:DNA-binding transcription factor activity"/>
    <property type="evidence" value="ECO:0007669"/>
    <property type="project" value="InterPro"/>
</dbReference>
<dbReference type="PROSITE" id="PS01124">
    <property type="entry name" value="HTH_ARAC_FAMILY_2"/>
    <property type="match status" value="1"/>
</dbReference>
<dbReference type="Pfam" id="PF01965">
    <property type="entry name" value="DJ-1_PfpI"/>
    <property type="match status" value="1"/>
</dbReference>
<dbReference type="InterPro" id="IPR018060">
    <property type="entry name" value="HTH_AraC"/>
</dbReference>
<dbReference type="InterPro" id="IPR052158">
    <property type="entry name" value="INH-QAR"/>
</dbReference>
<evidence type="ECO:0000256" key="2">
    <source>
        <dbReference type="ARBA" id="ARBA00023163"/>
    </source>
</evidence>
<dbReference type="Gene3D" id="3.40.50.880">
    <property type="match status" value="1"/>
</dbReference>
<name>A0A852RV95_9ACTN</name>
<keyword evidence="2" id="KW-0804">Transcription</keyword>
<accession>A0A852RV95</accession>
<dbReference type="EMBL" id="JACCBF010000001">
    <property type="protein sequence ID" value="NYD32790.1"/>
    <property type="molecule type" value="Genomic_DNA"/>
</dbReference>
<evidence type="ECO:0000313" key="4">
    <source>
        <dbReference type="EMBL" id="NYD32790.1"/>
    </source>
</evidence>
<keyword evidence="1" id="KW-0805">Transcription regulation</keyword>
<dbReference type="Pfam" id="PF12833">
    <property type="entry name" value="HTH_18"/>
    <property type="match status" value="1"/>
</dbReference>
<dbReference type="GO" id="GO:0043565">
    <property type="term" value="F:sequence-specific DNA binding"/>
    <property type="evidence" value="ECO:0007669"/>
    <property type="project" value="InterPro"/>
</dbReference>